<evidence type="ECO:0000256" key="5">
    <source>
        <dbReference type="ARBA" id="ARBA00022970"/>
    </source>
</evidence>
<keyword evidence="3" id="KW-0813">Transport</keyword>
<comment type="subcellular location">
    <subcellularLocation>
        <location evidence="1">Membrane</location>
        <topology evidence="1">Single-pass membrane protein</topology>
    </subcellularLocation>
</comment>
<evidence type="ECO:0000256" key="8">
    <source>
        <dbReference type="SAM" id="Phobius"/>
    </source>
</evidence>
<evidence type="ECO:0000313" key="10">
    <source>
        <dbReference type="Proteomes" id="UP000036987"/>
    </source>
</evidence>
<dbReference type="GO" id="GO:0006865">
    <property type="term" value="P:amino acid transport"/>
    <property type="evidence" value="ECO:0007669"/>
    <property type="project" value="UniProtKB-KW"/>
</dbReference>
<evidence type="ECO:0000256" key="7">
    <source>
        <dbReference type="ARBA" id="ARBA00023136"/>
    </source>
</evidence>
<dbReference type="GO" id="GO:0016020">
    <property type="term" value="C:membrane"/>
    <property type="evidence" value="ECO:0007669"/>
    <property type="project" value="UniProtKB-SubCell"/>
</dbReference>
<evidence type="ECO:0000256" key="6">
    <source>
        <dbReference type="ARBA" id="ARBA00022989"/>
    </source>
</evidence>
<keyword evidence="10" id="KW-1185">Reference proteome</keyword>
<organism evidence="9 10">
    <name type="scientific">Zostera marina</name>
    <name type="common">Eelgrass</name>
    <dbReference type="NCBI Taxonomy" id="29655"/>
    <lineage>
        <taxon>Eukaryota</taxon>
        <taxon>Viridiplantae</taxon>
        <taxon>Streptophyta</taxon>
        <taxon>Embryophyta</taxon>
        <taxon>Tracheophyta</taxon>
        <taxon>Spermatophyta</taxon>
        <taxon>Magnoliopsida</taxon>
        <taxon>Liliopsida</taxon>
        <taxon>Zosteraceae</taxon>
        <taxon>Zostera</taxon>
    </lineage>
</organism>
<evidence type="ECO:0000313" key="9">
    <source>
        <dbReference type="EMBL" id="KMZ61481.1"/>
    </source>
</evidence>
<gene>
    <name evidence="9" type="ORF">ZOSMA_52G01310</name>
</gene>
<dbReference type="AlphaFoldDB" id="A0A0K9NXG7"/>
<evidence type="ECO:0000256" key="4">
    <source>
        <dbReference type="ARBA" id="ARBA00022692"/>
    </source>
</evidence>
<evidence type="ECO:0000256" key="3">
    <source>
        <dbReference type="ARBA" id="ARBA00022448"/>
    </source>
</evidence>
<reference evidence="10" key="1">
    <citation type="journal article" date="2016" name="Nature">
        <title>The genome of the seagrass Zostera marina reveals angiosperm adaptation to the sea.</title>
        <authorList>
            <person name="Olsen J.L."/>
            <person name="Rouze P."/>
            <person name="Verhelst B."/>
            <person name="Lin Y.-C."/>
            <person name="Bayer T."/>
            <person name="Collen J."/>
            <person name="Dattolo E."/>
            <person name="De Paoli E."/>
            <person name="Dittami S."/>
            <person name="Maumus F."/>
            <person name="Michel G."/>
            <person name="Kersting A."/>
            <person name="Lauritano C."/>
            <person name="Lohaus R."/>
            <person name="Toepel M."/>
            <person name="Tonon T."/>
            <person name="Vanneste K."/>
            <person name="Amirebrahimi M."/>
            <person name="Brakel J."/>
            <person name="Bostroem C."/>
            <person name="Chovatia M."/>
            <person name="Grimwood J."/>
            <person name="Jenkins J.W."/>
            <person name="Jueterbock A."/>
            <person name="Mraz A."/>
            <person name="Stam W.T."/>
            <person name="Tice H."/>
            <person name="Bornberg-Bauer E."/>
            <person name="Green P.J."/>
            <person name="Pearson G.A."/>
            <person name="Procaccini G."/>
            <person name="Duarte C.M."/>
            <person name="Schmutz J."/>
            <person name="Reusch T.B.H."/>
            <person name="Van de Peer Y."/>
        </authorList>
    </citation>
    <scope>NUCLEOTIDE SEQUENCE [LARGE SCALE GENOMIC DNA]</scope>
    <source>
        <strain evidence="10">cv. Finnish</strain>
    </source>
</reference>
<dbReference type="PANTHER" id="PTHR33228:SF76">
    <property type="entry name" value="PROTEIN GLUTAMINE DUMPER 7"/>
    <property type="match status" value="1"/>
</dbReference>
<dbReference type="Proteomes" id="UP000036987">
    <property type="component" value="Unassembled WGS sequence"/>
</dbReference>
<keyword evidence="5" id="KW-0029">Amino-acid transport</keyword>
<dbReference type="EMBL" id="LFYR01001488">
    <property type="protein sequence ID" value="KMZ61481.1"/>
    <property type="molecule type" value="Genomic_DNA"/>
</dbReference>
<dbReference type="OMA" id="ICTRRKH"/>
<sequence>MIRLSPSPTPLISVAAAAHDGGRGGGGGVWIMKWNSEIPYLYAGLAMVMCLIAVALIMLTCSTVKDSFNGNEGSESSSSSNVINIPTYSEPKIVVIMAGDNTPTYLAKKTTCLKA</sequence>
<keyword evidence="4 8" id="KW-0812">Transmembrane</keyword>
<dbReference type="InterPro" id="IPR040359">
    <property type="entry name" value="GDU"/>
</dbReference>
<keyword evidence="7 8" id="KW-0472">Membrane</keyword>
<protein>
    <submittedName>
        <fullName evidence="9">Protein GLUTAMINE DUMPER 2</fullName>
    </submittedName>
</protein>
<comment type="caution">
    <text evidence="9">The sequence shown here is derived from an EMBL/GenBank/DDBJ whole genome shotgun (WGS) entry which is preliminary data.</text>
</comment>
<evidence type="ECO:0000256" key="2">
    <source>
        <dbReference type="ARBA" id="ARBA00009977"/>
    </source>
</evidence>
<accession>A0A0K9NXG7</accession>
<proteinExistence type="inferred from homology"/>
<dbReference type="GO" id="GO:0080143">
    <property type="term" value="P:regulation of amino acid export"/>
    <property type="evidence" value="ECO:0007669"/>
    <property type="project" value="InterPro"/>
</dbReference>
<comment type="similarity">
    <text evidence="2">Belongs to the GLUTAMINE DUMPER 1 (TC 9.B.60) family.</text>
</comment>
<evidence type="ECO:0000256" key="1">
    <source>
        <dbReference type="ARBA" id="ARBA00004167"/>
    </source>
</evidence>
<name>A0A0K9NXG7_ZOSMR</name>
<feature type="transmembrane region" description="Helical" evidence="8">
    <location>
        <begin position="40"/>
        <end position="59"/>
    </location>
</feature>
<dbReference type="OrthoDB" id="770444at2759"/>
<dbReference type="PANTHER" id="PTHR33228">
    <property type="entry name" value="PROTEIN GLUTAMINE DUMPER 4-RELATED"/>
    <property type="match status" value="1"/>
</dbReference>
<keyword evidence="6 8" id="KW-1133">Transmembrane helix</keyword>